<dbReference type="OrthoDB" id="774413at2"/>
<keyword evidence="2" id="KW-1185">Reference proteome</keyword>
<dbReference type="RefSeq" id="WP_090887283.1">
    <property type="nucleotide sequence ID" value="NZ_FOGG01000031.1"/>
</dbReference>
<evidence type="ECO:0000313" key="2">
    <source>
        <dbReference type="Proteomes" id="UP000199572"/>
    </source>
</evidence>
<organism evidence="1 2">
    <name type="scientific">Pedobacter rhizosphaerae</name>
    <dbReference type="NCBI Taxonomy" id="390241"/>
    <lineage>
        <taxon>Bacteria</taxon>
        <taxon>Pseudomonadati</taxon>
        <taxon>Bacteroidota</taxon>
        <taxon>Sphingobacteriia</taxon>
        <taxon>Sphingobacteriales</taxon>
        <taxon>Sphingobacteriaceae</taxon>
        <taxon>Pedobacter</taxon>
    </lineage>
</organism>
<accession>A0A1H9UHU1</accession>
<proteinExistence type="predicted"/>
<name>A0A1H9UHU1_9SPHI</name>
<sequence length="127" mass="15033">MKVIKYLNYWDVNKKINTEKATVGKWDLWNGTKLKKKIENGELSSLDVAKNNHNKHLGYEFCALENDNDAYPFCYVTVVPKNKHIGINFLDYAGRKYLSYLFHEVKEDRILFLQEIWYYHFTTESGG</sequence>
<dbReference type="Proteomes" id="UP000199572">
    <property type="component" value="Unassembled WGS sequence"/>
</dbReference>
<dbReference type="AlphaFoldDB" id="A0A1H9UHU1"/>
<evidence type="ECO:0000313" key="1">
    <source>
        <dbReference type="EMBL" id="SES08754.1"/>
    </source>
</evidence>
<protein>
    <submittedName>
        <fullName evidence="1">Uncharacterized protein</fullName>
    </submittedName>
</protein>
<reference evidence="1 2" key="1">
    <citation type="submission" date="2016-10" db="EMBL/GenBank/DDBJ databases">
        <authorList>
            <person name="de Groot N.N."/>
        </authorList>
    </citation>
    <scope>NUCLEOTIDE SEQUENCE [LARGE SCALE GENOMIC DNA]</scope>
    <source>
        <strain evidence="1 2">DSM 18610</strain>
    </source>
</reference>
<gene>
    <name evidence="1" type="ORF">SAMN04488023_1313</name>
</gene>
<dbReference type="STRING" id="390241.SAMN04488023_1313"/>
<dbReference type="EMBL" id="FOGG01000031">
    <property type="protein sequence ID" value="SES08754.1"/>
    <property type="molecule type" value="Genomic_DNA"/>
</dbReference>